<name>A0A0C3KX37_9AGAM</name>
<accession>A0A0C3KX37</accession>
<evidence type="ECO:0000256" key="1">
    <source>
        <dbReference type="SAM" id="MobiDB-lite"/>
    </source>
</evidence>
<dbReference type="Proteomes" id="UP000054248">
    <property type="component" value="Unassembled WGS sequence"/>
</dbReference>
<feature type="region of interest" description="Disordered" evidence="1">
    <location>
        <begin position="105"/>
        <end position="208"/>
    </location>
</feature>
<feature type="compositionally biased region" description="Basic residues" evidence="1">
    <location>
        <begin position="174"/>
        <end position="183"/>
    </location>
</feature>
<protein>
    <submittedName>
        <fullName evidence="2">Uncharacterized protein</fullName>
    </submittedName>
</protein>
<gene>
    <name evidence="2" type="ORF">M407DRAFT_8085</name>
</gene>
<keyword evidence="3" id="KW-1185">Reference proteome</keyword>
<sequence>MQTFMRRKSSAVSLFSTHDDSERGVITIGMDFSLMSVSNPKRPSGSSPIKRRPESPAHLKTVDEDSDVDLNDYPITLDSFIPLAPPVQPLNLKKKRSIGFFKRLRSGSASSTASSSNVAPPSLSTSPTSLSSKPSMSSDGEDEPRSPLPETTSFDAPEIVVDEPSRLSSESAKRLRRRGHVRRVSSESRRFSERRDSSASTEGRPSLEIITCSSSYTSSSASSAPPLTPRIQISHPFQSSYDEPTDPIVSDPYDDSFLCLSPTESSEQQAMNIYETYEAAPAQWEHPWKHTSSMVPIDWSVIEAQLGCAVLPAC</sequence>
<evidence type="ECO:0000313" key="2">
    <source>
        <dbReference type="EMBL" id="KIO26008.1"/>
    </source>
</evidence>
<dbReference type="AlphaFoldDB" id="A0A0C3KX37"/>
<dbReference type="HOGENOM" id="CLU_886216_0_0_1"/>
<organism evidence="2 3">
    <name type="scientific">Tulasnella calospora MUT 4182</name>
    <dbReference type="NCBI Taxonomy" id="1051891"/>
    <lineage>
        <taxon>Eukaryota</taxon>
        <taxon>Fungi</taxon>
        <taxon>Dikarya</taxon>
        <taxon>Basidiomycota</taxon>
        <taxon>Agaricomycotina</taxon>
        <taxon>Agaricomycetes</taxon>
        <taxon>Cantharellales</taxon>
        <taxon>Tulasnellaceae</taxon>
        <taxon>Tulasnella</taxon>
    </lineage>
</organism>
<reference evidence="3" key="2">
    <citation type="submission" date="2015-01" db="EMBL/GenBank/DDBJ databases">
        <title>Evolutionary Origins and Diversification of the Mycorrhizal Mutualists.</title>
        <authorList>
            <consortium name="DOE Joint Genome Institute"/>
            <consortium name="Mycorrhizal Genomics Consortium"/>
            <person name="Kohler A."/>
            <person name="Kuo A."/>
            <person name="Nagy L.G."/>
            <person name="Floudas D."/>
            <person name="Copeland A."/>
            <person name="Barry K.W."/>
            <person name="Cichocki N."/>
            <person name="Veneault-Fourrey C."/>
            <person name="LaButti K."/>
            <person name="Lindquist E.A."/>
            <person name="Lipzen A."/>
            <person name="Lundell T."/>
            <person name="Morin E."/>
            <person name="Murat C."/>
            <person name="Riley R."/>
            <person name="Ohm R."/>
            <person name="Sun H."/>
            <person name="Tunlid A."/>
            <person name="Henrissat B."/>
            <person name="Grigoriev I.V."/>
            <person name="Hibbett D.S."/>
            <person name="Martin F."/>
        </authorList>
    </citation>
    <scope>NUCLEOTIDE SEQUENCE [LARGE SCALE GENOMIC DNA]</scope>
    <source>
        <strain evidence="3">MUT 4182</strain>
    </source>
</reference>
<dbReference type="OrthoDB" id="3203533at2759"/>
<evidence type="ECO:0000313" key="3">
    <source>
        <dbReference type="Proteomes" id="UP000054248"/>
    </source>
</evidence>
<feature type="compositionally biased region" description="Low complexity" evidence="1">
    <location>
        <begin position="106"/>
        <end position="138"/>
    </location>
</feature>
<feature type="region of interest" description="Disordered" evidence="1">
    <location>
        <begin position="36"/>
        <end position="65"/>
    </location>
</feature>
<dbReference type="EMBL" id="KN823031">
    <property type="protein sequence ID" value="KIO26008.1"/>
    <property type="molecule type" value="Genomic_DNA"/>
</dbReference>
<feature type="compositionally biased region" description="Basic and acidic residues" evidence="1">
    <location>
        <begin position="51"/>
        <end position="63"/>
    </location>
</feature>
<proteinExistence type="predicted"/>
<reference evidence="2 3" key="1">
    <citation type="submission" date="2014-04" db="EMBL/GenBank/DDBJ databases">
        <authorList>
            <consortium name="DOE Joint Genome Institute"/>
            <person name="Kuo A."/>
            <person name="Girlanda M."/>
            <person name="Perotto S."/>
            <person name="Kohler A."/>
            <person name="Nagy L.G."/>
            <person name="Floudas D."/>
            <person name="Copeland A."/>
            <person name="Barry K.W."/>
            <person name="Cichocki N."/>
            <person name="Veneault-Fourrey C."/>
            <person name="LaButti K."/>
            <person name="Lindquist E.A."/>
            <person name="Lipzen A."/>
            <person name="Lundell T."/>
            <person name="Morin E."/>
            <person name="Murat C."/>
            <person name="Sun H."/>
            <person name="Tunlid A."/>
            <person name="Henrissat B."/>
            <person name="Grigoriev I.V."/>
            <person name="Hibbett D.S."/>
            <person name="Martin F."/>
            <person name="Nordberg H.P."/>
            <person name="Cantor M.N."/>
            <person name="Hua S.X."/>
        </authorList>
    </citation>
    <scope>NUCLEOTIDE SEQUENCE [LARGE SCALE GENOMIC DNA]</scope>
    <source>
        <strain evidence="2 3">MUT 4182</strain>
    </source>
</reference>
<feature type="compositionally biased region" description="Polar residues" evidence="1">
    <location>
        <begin position="36"/>
        <end position="47"/>
    </location>
</feature>
<feature type="compositionally biased region" description="Basic and acidic residues" evidence="1">
    <location>
        <begin position="184"/>
        <end position="197"/>
    </location>
</feature>